<dbReference type="OrthoDB" id="6507355at2759"/>
<protein>
    <submittedName>
        <fullName evidence="1">Uncharacterized protein</fullName>
    </submittedName>
</protein>
<dbReference type="Proteomes" id="UP000887013">
    <property type="component" value="Unassembled WGS sequence"/>
</dbReference>
<accession>A0A8X6IIU1</accession>
<evidence type="ECO:0000313" key="1">
    <source>
        <dbReference type="EMBL" id="GFS44747.1"/>
    </source>
</evidence>
<organism evidence="1 2">
    <name type="scientific">Nephila pilipes</name>
    <name type="common">Giant wood spider</name>
    <name type="synonym">Nephila maculata</name>
    <dbReference type="NCBI Taxonomy" id="299642"/>
    <lineage>
        <taxon>Eukaryota</taxon>
        <taxon>Metazoa</taxon>
        <taxon>Ecdysozoa</taxon>
        <taxon>Arthropoda</taxon>
        <taxon>Chelicerata</taxon>
        <taxon>Arachnida</taxon>
        <taxon>Araneae</taxon>
        <taxon>Araneomorphae</taxon>
        <taxon>Entelegynae</taxon>
        <taxon>Araneoidea</taxon>
        <taxon>Nephilidae</taxon>
        <taxon>Nephila</taxon>
    </lineage>
</organism>
<comment type="caution">
    <text evidence="1">The sequence shown here is derived from an EMBL/GenBank/DDBJ whole genome shotgun (WGS) entry which is preliminary data.</text>
</comment>
<sequence length="69" mass="7855">MDGFCKGLNRDVWAWTRVTRSIQGSNSRRSFSHNLYPGLQTLCLGRVPLFQEEDAPVHSAPKGHELEEK</sequence>
<gene>
    <name evidence="1" type="ORF">NPIL_354721</name>
</gene>
<dbReference type="AlphaFoldDB" id="A0A8X6IIU1"/>
<dbReference type="EMBL" id="BMAW01090424">
    <property type="protein sequence ID" value="GFS44747.1"/>
    <property type="molecule type" value="Genomic_DNA"/>
</dbReference>
<name>A0A8X6IIU1_NEPPI</name>
<reference evidence="1" key="1">
    <citation type="submission" date="2020-08" db="EMBL/GenBank/DDBJ databases">
        <title>Multicomponent nature underlies the extraordinary mechanical properties of spider dragline silk.</title>
        <authorList>
            <person name="Kono N."/>
            <person name="Nakamura H."/>
            <person name="Mori M."/>
            <person name="Yoshida Y."/>
            <person name="Ohtoshi R."/>
            <person name="Malay A.D."/>
            <person name="Moran D.A.P."/>
            <person name="Tomita M."/>
            <person name="Numata K."/>
            <person name="Arakawa K."/>
        </authorList>
    </citation>
    <scope>NUCLEOTIDE SEQUENCE</scope>
</reference>
<proteinExistence type="predicted"/>
<keyword evidence="2" id="KW-1185">Reference proteome</keyword>
<evidence type="ECO:0000313" key="2">
    <source>
        <dbReference type="Proteomes" id="UP000887013"/>
    </source>
</evidence>